<comment type="caution">
    <text evidence="4">The sequence shown here is derived from an EMBL/GenBank/DDBJ whole genome shotgun (WGS) entry which is preliminary data.</text>
</comment>
<feature type="transmembrane region" description="Helical" evidence="2">
    <location>
        <begin position="406"/>
        <end position="427"/>
    </location>
</feature>
<dbReference type="InterPro" id="IPR041436">
    <property type="entry name" value="RNAse_A_bac"/>
</dbReference>
<keyword evidence="2" id="KW-0472">Membrane</keyword>
<evidence type="ECO:0000313" key="5">
    <source>
        <dbReference type="Proteomes" id="UP001500973"/>
    </source>
</evidence>
<accession>A0ABN1Z2E8</accession>
<feature type="transmembrane region" description="Helical" evidence="2">
    <location>
        <begin position="179"/>
        <end position="197"/>
    </location>
</feature>
<evidence type="ECO:0000313" key="4">
    <source>
        <dbReference type="EMBL" id="GAA1427213.1"/>
    </source>
</evidence>
<feature type="compositionally biased region" description="Basic and acidic residues" evidence="1">
    <location>
        <begin position="578"/>
        <end position="590"/>
    </location>
</feature>
<proteinExistence type="predicted"/>
<feature type="transmembrane region" description="Helical" evidence="2">
    <location>
        <begin position="27"/>
        <end position="48"/>
    </location>
</feature>
<keyword evidence="5" id="KW-1185">Reference proteome</keyword>
<feature type="transmembrane region" description="Helical" evidence="2">
    <location>
        <begin position="368"/>
        <end position="386"/>
    </location>
</feature>
<feature type="transmembrane region" description="Helical" evidence="2">
    <location>
        <begin position="526"/>
        <end position="549"/>
    </location>
</feature>
<dbReference type="Proteomes" id="UP001500973">
    <property type="component" value="Unassembled WGS sequence"/>
</dbReference>
<feature type="transmembrane region" description="Helical" evidence="2">
    <location>
        <begin position="447"/>
        <end position="468"/>
    </location>
</feature>
<organism evidence="4 5">
    <name type="scientific">Streptomyces thermospinosisporus</name>
    <dbReference type="NCBI Taxonomy" id="161482"/>
    <lineage>
        <taxon>Bacteria</taxon>
        <taxon>Bacillati</taxon>
        <taxon>Actinomycetota</taxon>
        <taxon>Actinomycetes</taxon>
        <taxon>Kitasatosporales</taxon>
        <taxon>Streptomycetaceae</taxon>
        <taxon>Streptomyces</taxon>
    </lineage>
</organism>
<dbReference type="CDD" id="cd20684">
    <property type="entry name" value="CdiA-CT_Yk_RNaseA-like"/>
    <property type="match status" value="1"/>
</dbReference>
<feature type="domain" description="Bacterial CdiA-CT RNAse A" evidence="3">
    <location>
        <begin position="590"/>
        <end position="704"/>
    </location>
</feature>
<dbReference type="Pfam" id="PF18431">
    <property type="entry name" value="RNAse_A_bac"/>
    <property type="match status" value="1"/>
</dbReference>
<evidence type="ECO:0000256" key="1">
    <source>
        <dbReference type="SAM" id="MobiDB-lite"/>
    </source>
</evidence>
<evidence type="ECO:0000259" key="3">
    <source>
        <dbReference type="Pfam" id="PF18431"/>
    </source>
</evidence>
<reference evidence="4 5" key="1">
    <citation type="journal article" date="2019" name="Int. J. Syst. Evol. Microbiol.">
        <title>The Global Catalogue of Microorganisms (GCM) 10K type strain sequencing project: providing services to taxonomists for standard genome sequencing and annotation.</title>
        <authorList>
            <consortium name="The Broad Institute Genomics Platform"/>
            <consortium name="The Broad Institute Genome Sequencing Center for Infectious Disease"/>
            <person name="Wu L."/>
            <person name="Ma J."/>
        </authorList>
    </citation>
    <scope>NUCLEOTIDE SEQUENCE [LARGE SCALE GENOMIC DNA]</scope>
    <source>
        <strain evidence="4 5">JCM 11756</strain>
    </source>
</reference>
<feature type="transmembrane region" description="Helical" evidence="2">
    <location>
        <begin position="488"/>
        <end position="514"/>
    </location>
</feature>
<evidence type="ECO:0000256" key="2">
    <source>
        <dbReference type="SAM" id="Phobius"/>
    </source>
</evidence>
<gene>
    <name evidence="4" type="ORF">GCM10009601_38070</name>
</gene>
<sequence length="706" mass="76420">MLVMAAAAVWGMLQLFAVSWPARSVRLSTVLLAIAVGVYGCGVTAALLELAYTRLYAEQTGASLVKVVNTTSYTVAPWVEELVKVTPLVLAGLSLKVRRQWGLTDFVVLGAAVGAGFGLLEAVLRFGLDADRAIRRGGGWIIPDSLFPPYVPGPGQVLTAWLPAPVAQTAMSGPPTAETFTHLVWTAVAGLGVGWFWRMRGWRRLLAVLPFLAACLHHTVNNYVAQHRGGEARHWLEALNDHAWAAPLVCLAVAIPVDLRQLHHGKRAVPEVLLAAERADGDAFGALLRYAAWRFPWSLLIALRYVRLRRSLLYATASSPSLETEQLREAVSRIAAQMDASDRRSAWHLETLRARVGAVRARNGRRMWLLLIPCLLSLPALLFLGVGSFTSTARLQEFFSTGSGPWILLGFGTAALLWIAWQSAVLLRAWRAASAQLYAEPLAAHRFRLSIALGSGTVGTFLLFRGLGDTGPTGNSITTLHLLDALDTFLVHLGFALVLSSLLALFPPGVAALAGVGTVGSLTAGAAANAALLGTAGLVLMAVGASGGIGDASGTPATPTQHAWPRSKRKGPVKPRHRADVKGDEGKNGSHTLERHVEKTTRDMRRRLRQDRTLDADSRFLSEADAQRFADEALLRNQRKIDRWLRSNKATLDFEATFRDTTGLRLTRSDFTHGLPPTEVKSIKVVLKRDVTAPAGFRILTSYPVP</sequence>
<feature type="transmembrane region" description="Helical" evidence="2">
    <location>
        <begin position="106"/>
        <end position="128"/>
    </location>
</feature>
<name>A0ABN1Z2E8_9ACTN</name>
<keyword evidence="2" id="KW-1133">Transmembrane helix</keyword>
<feature type="region of interest" description="Disordered" evidence="1">
    <location>
        <begin position="550"/>
        <end position="590"/>
    </location>
</feature>
<protein>
    <recommendedName>
        <fullName evidence="3">Bacterial CdiA-CT RNAse A domain-containing protein</fullName>
    </recommendedName>
</protein>
<dbReference type="EMBL" id="BAAAIZ010000053">
    <property type="protein sequence ID" value="GAA1427213.1"/>
    <property type="molecule type" value="Genomic_DNA"/>
</dbReference>
<keyword evidence="2" id="KW-0812">Transmembrane</keyword>
<feature type="compositionally biased region" description="Basic residues" evidence="1">
    <location>
        <begin position="565"/>
        <end position="577"/>
    </location>
</feature>